<dbReference type="AlphaFoldDB" id="A0A151P4D5"/>
<reference evidence="2 3" key="1">
    <citation type="journal article" date="2012" name="Genome Biol.">
        <title>Sequencing three crocodilian genomes to illuminate the evolution of archosaurs and amniotes.</title>
        <authorList>
            <person name="St John J.A."/>
            <person name="Braun E.L."/>
            <person name="Isberg S.R."/>
            <person name="Miles L.G."/>
            <person name="Chong A.Y."/>
            <person name="Gongora J."/>
            <person name="Dalzell P."/>
            <person name="Moran C."/>
            <person name="Bed'hom B."/>
            <person name="Abzhanov A."/>
            <person name="Burgess S.C."/>
            <person name="Cooksey A.M."/>
            <person name="Castoe T.A."/>
            <person name="Crawford N.G."/>
            <person name="Densmore L.D."/>
            <person name="Drew J.C."/>
            <person name="Edwards S.V."/>
            <person name="Faircloth B.C."/>
            <person name="Fujita M.K."/>
            <person name="Greenwold M.J."/>
            <person name="Hoffmann F.G."/>
            <person name="Howard J.M."/>
            <person name="Iguchi T."/>
            <person name="Janes D.E."/>
            <person name="Khan S.Y."/>
            <person name="Kohno S."/>
            <person name="de Koning A.J."/>
            <person name="Lance S.L."/>
            <person name="McCarthy F.M."/>
            <person name="McCormack J.E."/>
            <person name="Merchant M.E."/>
            <person name="Peterson D.G."/>
            <person name="Pollock D.D."/>
            <person name="Pourmand N."/>
            <person name="Raney B.J."/>
            <person name="Roessler K.A."/>
            <person name="Sanford J.R."/>
            <person name="Sawyer R.H."/>
            <person name="Schmidt C.J."/>
            <person name="Triplett E.W."/>
            <person name="Tuberville T.D."/>
            <person name="Venegas-Anaya M."/>
            <person name="Howard J.T."/>
            <person name="Jarvis E.D."/>
            <person name="Guillette L.J.Jr."/>
            <person name="Glenn T.C."/>
            <person name="Green R.E."/>
            <person name="Ray D.A."/>
        </authorList>
    </citation>
    <scope>NUCLEOTIDE SEQUENCE [LARGE SCALE GENOMIC DNA]</scope>
    <source>
        <strain evidence="2">KSC_2009_1</strain>
    </source>
</reference>
<comment type="caution">
    <text evidence="2">The sequence shown here is derived from an EMBL/GenBank/DDBJ whole genome shotgun (WGS) entry which is preliminary data.</text>
</comment>
<organism evidence="2 3">
    <name type="scientific">Alligator mississippiensis</name>
    <name type="common">American alligator</name>
    <dbReference type="NCBI Taxonomy" id="8496"/>
    <lineage>
        <taxon>Eukaryota</taxon>
        <taxon>Metazoa</taxon>
        <taxon>Chordata</taxon>
        <taxon>Craniata</taxon>
        <taxon>Vertebrata</taxon>
        <taxon>Euteleostomi</taxon>
        <taxon>Archelosauria</taxon>
        <taxon>Archosauria</taxon>
        <taxon>Crocodylia</taxon>
        <taxon>Alligatoridae</taxon>
        <taxon>Alligatorinae</taxon>
        <taxon>Alligator</taxon>
    </lineage>
</organism>
<sequence length="84" mass="9618">MQLLLCLCSSFRSYCQASLYHGGYRETIPEVTVRLRSGRSEHTGEMSSLPYFGEVYFGVEEMEFHKARRSSKSLTCATQDPLKE</sequence>
<keyword evidence="3" id="KW-1185">Reference proteome</keyword>
<dbReference type="EMBL" id="AKHW03001049">
    <property type="protein sequence ID" value="KYO43873.1"/>
    <property type="molecule type" value="Genomic_DNA"/>
</dbReference>
<feature type="chain" id="PRO_5007586648" evidence="1">
    <location>
        <begin position="18"/>
        <end position="84"/>
    </location>
</feature>
<keyword evidence="1" id="KW-0732">Signal</keyword>
<evidence type="ECO:0000313" key="3">
    <source>
        <dbReference type="Proteomes" id="UP000050525"/>
    </source>
</evidence>
<feature type="signal peptide" evidence="1">
    <location>
        <begin position="1"/>
        <end position="17"/>
    </location>
</feature>
<proteinExistence type="predicted"/>
<name>A0A151P4D5_ALLMI</name>
<evidence type="ECO:0000313" key="2">
    <source>
        <dbReference type="EMBL" id="KYO43873.1"/>
    </source>
</evidence>
<accession>A0A151P4D5</accession>
<protein>
    <submittedName>
        <fullName evidence="2">Uncharacterized protein</fullName>
    </submittedName>
</protein>
<gene>
    <name evidence="2" type="ORF">Y1Q_0012847</name>
</gene>
<evidence type="ECO:0000256" key="1">
    <source>
        <dbReference type="SAM" id="SignalP"/>
    </source>
</evidence>
<dbReference type="Proteomes" id="UP000050525">
    <property type="component" value="Unassembled WGS sequence"/>
</dbReference>